<organism evidence="2 3">
    <name type="scientific">Zingiber officinale</name>
    <name type="common">Ginger</name>
    <name type="synonym">Amomum zingiber</name>
    <dbReference type="NCBI Taxonomy" id="94328"/>
    <lineage>
        <taxon>Eukaryota</taxon>
        <taxon>Viridiplantae</taxon>
        <taxon>Streptophyta</taxon>
        <taxon>Embryophyta</taxon>
        <taxon>Tracheophyta</taxon>
        <taxon>Spermatophyta</taxon>
        <taxon>Magnoliopsida</taxon>
        <taxon>Liliopsida</taxon>
        <taxon>Zingiberales</taxon>
        <taxon>Zingiberaceae</taxon>
        <taxon>Zingiber</taxon>
    </lineage>
</organism>
<comment type="caution">
    <text evidence="2">The sequence shown here is derived from an EMBL/GenBank/DDBJ whole genome shotgun (WGS) entry which is preliminary data.</text>
</comment>
<gene>
    <name evidence="2" type="ORF">ZIOFF_025571</name>
</gene>
<dbReference type="InterPro" id="IPR008700">
    <property type="entry name" value="TypeIII_avirulence_cleave"/>
</dbReference>
<dbReference type="Proteomes" id="UP000734854">
    <property type="component" value="Unassembled WGS sequence"/>
</dbReference>
<dbReference type="EMBL" id="JACMSC010000007">
    <property type="protein sequence ID" value="KAG6515186.1"/>
    <property type="molecule type" value="Genomic_DNA"/>
</dbReference>
<dbReference type="Pfam" id="PF05627">
    <property type="entry name" value="AvrRpt-cleavage"/>
    <property type="match status" value="1"/>
</dbReference>
<reference evidence="2 3" key="1">
    <citation type="submission" date="2020-08" db="EMBL/GenBank/DDBJ databases">
        <title>Plant Genome Project.</title>
        <authorList>
            <person name="Zhang R.-G."/>
        </authorList>
    </citation>
    <scope>NUCLEOTIDE SEQUENCE [LARGE SCALE GENOMIC DNA]</scope>
    <source>
        <tissue evidence="2">Rhizome</tissue>
    </source>
</reference>
<accession>A0A8J5H1N3</accession>
<sequence>MSSFRSTLLPRSHGPTGTPPLFTLPLLLEFLRSAPSAKRKMANPFLLFLPIASWFLQIWASDVLFYESFDEPFDGRWIVSRKGDYGERVNEPVKARKIHVVREMKIQRNIMTTSKDRQDPTTATVRVNLLKELREILHQTGGWHRKLHVPALGSTFTSDVHVGELETRLDVDFASSRDSTRSLSHIWNFSLSDLTTDRENLDLGAIGDYSDSPFLSFGSDLLLDLPVEDDPSHDDVAVPPFAEWDENDPVSGEKYTGIFKLIAENRRTPGTPYQPPEPNIQQETTTKAQVITTSYFLNKLLQRLVYNHICSRDYDLYNEKSQMQQLDVLQ</sequence>
<evidence type="ECO:0000313" key="2">
    <source>
        <dbReference type="EMBL" id="KAG6515186.1"/>
    </source>
</evidence>
<evidence type="ECO:0000313" key="3">
    <source>
        <dbReference type="Proteomes" id="UP000734854"/>
    </source>
</evidence>
<name>A0A8J5H1N3_ZINOF</name>
<dbReference type="AlphaFoldDB" id="A0A8J5H1N3"/>
<protein>
    <recommendedName>
        <fullName evidence="1">RIN4 pathogenic type III effector avirulence factor Avr cleavage site domain-containing protein</fullName>
    </recommendedName>
</protein>
<proteinExistence type="predicted"/>
<evidence type="ECO:0000259" key="1">
    <source>
        <dbReference type="Pfam" id="PF05627"/>
    </source>
</evidence>
<keyword evidence="3" id="KW-1185">Reference proteome</keyword>
<feature type="domain" description="RIN4 pathogenic type III effector avirulence factor Avr cleavage site" evidence="1">
    <location>
        <begin position="234"/>
        <end position="267"/>
    </location>
</feature>